<comment type="similarity">
    <text evidence="1">Belongs to the barstar family.</text>
</comment>
<dbReference type="Pfam" id="PF01337">
    <property type="entry name" value="Barstar"/>
    <property type="match status" value="1"/>
</dbReference>
<dbReference type="Proteomes" id="UP000599109">
    <property type="component" value="Unassembled WGS sequence"/>
</dbReference>
<gene>
    <name evidence="3" type="ORF">JJ685_26140</name>
</gene>
<comment type="caution">
    <text evidence="3">The sequence shown here is derived from an EMBL/GenBank/DDBJ whole genome shotgun (WGS) entry which is preliminary data.</text>
</comment>
<feature type="domain" description="Barstar (barnase inhibitor)" evidence="2">
    <location>
        <begin position="43"/>
        <end position="139"/>
    </location>
</feature>
<evidence type="ECO:0000313" key="4">
    <source>
        <dbReference type="Proteomes" id="UP000599109"/>
    </source>
</evidence>
<sequence>MDKPVRVDISETPLKGIRSNIVQSIRAFRVQDLQETASALGHHFLYANLATAQSKQDVLDMIAQQFTFPAHFGKNFDALYDCMTDPLHKSGPQPGFIVVLEHIPAHGKFDKEAREQLLDIFRDTADYWSDRKVPFRCFYSFSVARSAQAGAANEGQAEAAPPVVVDGGEKMPTDKLLDVSPLALRMSSPFNAGYWLAAA</sequence>
<evidence type="ECO:0000259" key="2">
    <source>
        <dbReference type="Pfam" id="PF01337"/>
    </source>
</evidence>
<dbReference type="Gene3D" id="3.30.370.10">
    <property type="entry name" value="Barstar-like"/>
    <property type="match status" value="1"/>
</dbReference>
<accession>A0A936Z8S7</accession>
<reference evidence="3 4" key="1">
    <citation type="journal article" date="2017" name="Int. J. Syst. Evol. Microbiol.">
        <title>Ramlibacter monticola sp. nov., isolated from forest soil.</title>
        <authorList>
            <person name="Chaudhary D.K."/>
            <person name="Kim J."/>
        </authorList>
    </citation>
    <scope>NUCLEOTIDE SEQUENCE [LARGE SCALE GENOMIC DNA]</scope>
    <source>
        <strain evidence="3 4">KACC 19175</strain>
    </source>
</reference>
<dbReference type="SUPFAM" id="SSF52038">
    <property type="entry name" value="Barstar-related"/>
    <property type="match status" value="1"/>
</dbReference>
<organism evidence="3 4">
    <name type="scientific">Ramlibacter monticola</name>
    <dbReference type="NCBI Taxonomy" id="1926872"/>
    <lineage>
        <taxon>Bacteria</taxon>
        <taxon>Pseudomonadati</taxon>
        <taxon>Pseudomonadota</taxon>
        <taxon>Betaproteobacteria</taxon>
        <taxon>Burkholderiales</taxon>
        <taxon>Comamonadaceae</taxon>
        <taxon>Ramlibacter</taxon>
    </lineage>
</organism>
<dbReference type="CDD" id="cd05141">
    <property type="entry name" value="Barstar_evA4336-like"/>
    <property type="match status" value="1"/>
</dbReference>
<proteinExistence type="inferred from homology"/>
<name>A0A936Z8S7_9BURK</name>
<dbReference type="EMBL" id="JAEQNE010000009">
    <property type="protein sequence ID" value="MBL0394645.1"/>
    <property type="molecule type" value="Genomic_DNA"/>
</dbReference>
<keyword evidence="4" id="KW-1185">Reference proteome</keyword>
<dbReference type="InterPro" id="IPR035905">
    <property type="entry name" value="Barstar-like_sf"/>
</dbReference>
<protein>
    <submittedName>
        <fullName evidence="3">Barstar family protein</fullName>
    </submittedName>
</protein>
<dbReference type="InterPro" id="IPR000468">
    <property type="entry name" value="Barstar"/>
</dbReference>
<evidence type="ECO:0000313" key="3">
    <source>
        <dbReference type="EMBL" id="MBL0394645.1"/>
    </source>
</evidence>
<evidence type="ECO:0000256" key="1">
    <source>
        <dbReference type="ARBA" id="ARBA00006845"/>
    </source>
</evidence>
<dbReference type="AlphaFoldDB" id="A0A936Z8S7"/>